<keyword evidence="4 7" id="KW-1133">Transmembrane helix</keyword>
<accession>A0A2T7P8N5</accession>
<comment type="subcellular location">
    <subcellularLocation>
        <location evidence="1">Membrane</location>
        <topology evidence="1">Multi-pass membrane protein</topology>
    </subcellularLocation>
</comment>
<feature type="compositionally biased region" description="Low complexity" evidence="6">
    <location>
        <begin position="555"/>
        <end position="564"/>
    </location>
</feature>
<sequence>MPLHTRASRHLQLLDRVVDSVGRGVRAGRRGVQDQILSATFLMVGLSTFFMSTVGVRLPIFQGPANEYIIPLLTLERSARMEVSITGRTRNSQTRVVHCDDAAVAVEYYANTTTNVTDLGKVLPMPKEFIYHHVQRMSGSLMAAGAVHFLIAVTGLAGCLLRFIGPVTIVPAITLVGLYIFKVVVRFSETFWGVAVLTAATGIILSLYLAKRSTPIPFWSRSKGFHIIWYPLHQVFALLIAMMVGWGVSAILTTADVLSSDRNNVQFYARTDTRSHVITNSPWFSFPYPGRFGAPSFDTGIFIGFLLATLMSILDSIGDYSACARTCYVPQPPNWALNRGLAVEGFMSFISGALGIGHATSSFGGNIGAMGLTRVASRRVFQGVGIMYVFFSIFNKFGAVFVTIPYSVLGGCQIVTIGLFIGIVLSNLQYIDLRSTRNVAIIGISLLVGLMIPHWMEKTPNGIRTGSIDLDRTIGILLTNPVFVGGFLACFLDNTVPGTLEERGLSKHSSKEELSKGPADDHFEEGLEVYDIPYVQKYMEKSRITKVCRIFPGGSSTSSSTSSDTTRDEEERLGCLKDGDTAGLHSTNM</sequence>
<evidence type="ECO:0000313" key="8">
    <source>
        <dbReference type="EMBL" id="PVD29787.1"/>
    </source>
</evidence>
<evidence type="ECO:0008006" key="10">
    <source>
        <dbReference type="Google" id="ProtNLM"/>
    </source>
</evidence>
<keyword evidence="5 7" id="KW-0472">Membrane</keyword>
<feature type="transmembrane region" description="Helical" evidence="7">
    <location>
        <begin position="292"/>
        <end position="314"/>
    </location>
</feature>
<evidence type="ECO:0000256" key="1">
    <source>
        <dbReference type="ARBA" id="ARBA00004141"/>
    </source>
</evidence>
<keyword evidence="3 7" id="KW-0812">Transmembrane</keyword>
<evidence type="ECO:0000313" key="9">
    <source>
        <dbReference type="Proteomes" id="UP000245119"/>
    </source>
</evidence>
<dbReference type="STRING" id="400727.A0A2T7P8N5"/>
<proteinExistence type="inferred from homology"/>
<reference evidence="8 9" key="1">
    <citation type="submission" date="2018-04" db="EMBL/GenBank/DDBJ databases">
        <title>The genome of golden apple snail Pomacea canaliculata provides insight into stress tolerance and invasive adaptation.</title>
        <authorList>
            <person name="Liu C."/>
            <person name="Liu B."/>
            <person name="Ren Y."/>
            <person name="Zhang Y."/>
            <person name="Wang H."/>
            <person name="Li S."/>
            <person name="Jiang F."/>
            <person name="Yin L."/>
            <person name="Zhang G."/>
            <person name="Qian W."/>
            <person name="Fan W."/>
        </authorList>
    </citation>
    <scope>NUCLEOTIDE SEQUENCE [LARGE SCALE GENOMIC DNA]</scope>
    <source>
        <strain evidence="8">SZHN2017</strain>
        <tissue evidence="8">Muscle</tissue>
    </source>
</reference>
<name>A0A2T7P8N5_POMCA</name>
<feature type="transmembrane region" description="Helical" evidence="7">
    <location>
        <begin position="404"/>
        <end position="426"/>
    </location>
</feature>
<protein>
    <recommendedName>
        <fullName evidence="10">SLC26A/SulP transporter domain-containing protein</fullName>
    </recommendedName>
</protein>
<feature type="compositionally biased region" description="Basic and acidic residues" evidence="6">
    <location>
        <begin position="565"/>
        <end position="580"/>
    </location>
</feature>
<evidence type="ECO:0000256" key="3">
    <source>
        <dbReference type="ARBA" id="ARBA00022692"/>
    </source>
</evidence>
<feature type="transmembrane region" description="Helical" evidence="7">
    <location>
        <begin position="36"/>
        <end position="56"/>
    </location>
</feature>
<dbReference type="InterPro" id="IPR006043">
    <property type="entry name" value="NCS2"/>
</dbReference>
<evidence type="ECO:0000256" key="6">
    <source>
        <dbReference type="SAM" id="MobiDB-lite"/>
    </source>
</evidence>
<dbReference type="OrthoDB" id="1641903at2759"/>
<evidence type="ECO:0000256" key="2">
    <source>
        <dbReference type="ARBA" id="ARBA00008821"/>
    </source>
</evidence>
<dbReference type="AlphaFoldDB" id="A0A2T7P8N5"/>
<feature type="transmembrane region" description="Helical" evidence="7">
    <location>
        <begin position="168"/>
        <end position="185"/>
    </location>
</feature>
<evidence type="ECO:0000256" key="4">
    <source>
        <dbReference type="ARBA" id="ARBA00022989"/>
    </source>
</evidence>
<feature type="transmembrane region" description="Helical" evidence="7">
    <location>
        <begin position="191"/>
        <end position="210"/>
    </location>
</feature>
<feature type="transmembrane region" description="Helical" evidence="7">
    <location>
        <begin position="380"/>
        <end position="398"/>
    </location>
</feature>
<comment type="caution">
    <text evidence="8">The sequence shown here is derived from an EMBL/GenBank/DDBJ whole genome shotgun (WGS) entry which is preliminary data.</text>
</comment>
<evidence type="ECO:0000256" key="7">
    <source>
        <dbReference type="SAM" id="Phobius"/>
    </source>
</evidence>
<evidence type="ECO:0000256" key="5">
    <source>
        <dbReference type="ARBA" id="ARBA00023136"/>
    </source>
</evidence>
<dbReference type="PANTHER" id="PTHR11119">
    <property type="entry name" value="XANTHINE-URACIL / VITAMIN C PERMEASE FAMILY MEMBER"/>
    <property type="match status" value="1"/>
</dbReference>
<dbReference type="Pfam" id="PF00860">
    <property type="entry name" value="Xan_ur_permease"/>
    <property type="match status" value="1"/>
</dbReference>
<feature type="transmembrane region" description="Helical" evidence="7">
    <location>
        <begin position="141"/>
        <end position="161"/>
    </location>
</feature>
<dbReference type="Proteomes" id="UP000245119">
    <property type="component" value="Linkage Group LG5"/>
</dbReference>
<dbReference type="EMBL" id="PZQS01000005">
    <property type="protein sequence ID" value="PVD29787.1"/>
    <property type="molecule type" value="Genomic_DNA"/>
</dbReference>
<feature type="transmembrane region" description="Helical" evidence="7">
    <location>
        <begin position="231"/>
        <end position="252"/>
    </location>
</feature>
<gene>
    <name evidence="8" type="ORF">C0Q70_09044</name>
</gene>
<organism evidence="8 9">
    <name type="scientific">Pomacea canaliculata</name>
    <name type="common">Golden apple snail</name>
    <dbReference type="NCBI Taxonomy" id="400727"/>
    <lineage>
        <taxon>Eukaryota</taxon>
        <taxon>Metazoa</taxon>
        <taxon>Spiralia</taxon>
        <taxon>Lophotrochozoa</taxon>
        <taxon>Mollusca</taxon>
        <taxon>Gastropoda</taxon>
        <taxon>Caenogastropoda</taxon>
        <taxon>Architaenioglossa</taxon>
        <taxon>Ampullarioidea</taxon>
        <taxon>Ampullariidae</taxon>
        <taxon>Pomacea</taxon>
    </lineage>
</organism>
<comment type="similarity">
    <text evidence="2">Belongs to the nucleobase:cation symporter-2 (NCS2) (TC 2.A.40) family.</text>
</comment>
<dbReference type="GO" id="GO:0022857">
    <property type="term" value="F:transmembrane transporter activity"/>
    <property type="evidence" value="ECO:0007669"/>
    <property type="project" value="InterPro"/>
</dbReference>
<feature type="transmembrane region" description="Helical" evidence="7">
    <location>
        <begin position="438"/>
        <end position="456"/>
    </location>
</feature>
<feature type="region of interest" description="Disordered" evidence="6">
    <location>
        <begin position="554"/>
        <end position="589"/>
    </location>
</feature>
<keyword evidence="9" id="KW-1185">Reference proteome</keyword>
<dbReference type="GO" id="GO:0016020">
    <property type="term" value="C:membrane"/>
    <property type="evidence" value="ECO:0007669"/>
    <property type="project" value="UniProtKB-SubCell"/>
</dbReference>